<evidence type="ECO:0000313" key="3">
    <source>
        <dbReference type="Proteomes" id="UP001056291"/>
    </source>
</evidence>
<gene>
    <name evidence="2" type="ORF">NBZ79_00235</name>
</gene>
<dbReference type="SUPFAM" id="SSF52833">
    <property type="entry name" value="Thioredoxin-like"/>
    <property type="match status" value="1"/>
</dbReference>
<sequence>MENLLGQETSPYLLQHQDNPVHWQPWSKETLALAKSEGKPILLSVGYAACHWCHVMAHESFEDPATAAVMNELFINIKVDREERPDIDQIYQSALALLGEQGGWPLTMFLNSSGEPFWGGTYFPPGNSYGRPGFTNVLQTVSDIFKNEPEKVTKNRDALKTALQQHNKGFDGDRPKLTLEVLDRIAARYAEEADPEYGGIGSAPKFPQTYVLETLWRSYLRTGNEGLAEIVIKALTVMSQGGIYDHLGGGFARYSTDARWLAPHFEKMLYDNAQILDLLLTVHHETKSELFEARIYETVDWLLREMVTDEGGFAATIDADSEGVEGKFYVWSRGDVTALLPDHASHFCEVYDISEEGNWEETNILNRLNYPDMQDVETEASLKECRDILFAARASRIPPGLDDKVLTDWNGLMITTLARAGDYFGEPRWIDAAETAFVAITTNSMETDGRLFHSYRLGRAQHSGVLDDYANMSRAGLALYEITGKAFYLERVQRWTGLLDKHFWDDTVGGYFYTADDAEALIVRTKNAHDNAVPAGNGVVLEVLAKLHLLTGERAPFEAATDMVRHFSAEIGRNFFPLATLLNNFETLVNARQIVVVGQRSDAQTLDLIAVLKDFSIPTRVVNVIDETEDLPFDHPAKGKTKQDGKPTVYVCTGPVCSAPANSAVAFRALLEEGQVHGPA</sequence>
<protein>
    <submittedName>
        <fullName evidence="2">Thioredoxin domain-containing protein</fullName>
    </submittedName>
</protein>
<dbReference type="Pfam" id="PF03190">
    <property type="entry name" value="Thioredox_DsbH"/>
    <property type="match status" value="1"/>
</dbReference>
<dbReference type="InterPro" id="IPR036249">
    <property type="entry name" value="Thioredoxin-like_sf"/>
</dbReference>
<dbReference type="PIRSF" id="PIRSF006402">
    <property type="entry name" value="UCP006402_thioredoxin"/>
    <property type="match status" value="1"/>
</dbReference>
<feature type="domain" description="Spermatogenesis-associated protein 20-like TRX" evidence="1">
    <location>
        <begin position="3"/>
        <end position="163"/>
    </location>
</feature>
<accession>A0ABY4W367</accession>
<dbReference type="Gene3D" id="3.40.30.10">
    <property type="entry name" value="Glutaredoxin"/>
    <property type="match status" value="1"/>
</dbReference>
<dbReference type="PANTHER" id="PTHR42899">
    <property type="entry name" value="SPERMATOGENESIS-ASSOCIATED PROTEIN 20"/>
    <property type="match status" value="1"/>
</dbReference>
<name>A0ABY4W367_9PROT</name>
<dbReference type="InterPro" id="IPR024705">
    <property type="entry name" value="Ssp411"/>
</dbReference>
<dbReference type="RefSeq" id="WP_251934409.1">
    <property type="nucleotide sequence ID" value="NZ_CP098747.1"/>
</dbReference>
<dbReference type="Proteomes" id="UP001056291">
    <property type="component" value="Chromosome"/>
</dbReference>
<evidence type="ECO:0000313" key="2">
    <source>
        <dbReference type="EMBL" id="USG61402.1"/>
    </source>
</evidence>
<dbReference type="SUPFAM" id="SSF48208">
    <property type="entry name" value="Six-hairpin glycosidases"/>
    <property type="match status" value="1"/>
</dbReference>
<dbReference type="EMBL" id="CP098747">
    <property type="protein sequence ID" value="USG61402.1"/>
    <property type="molecule type" value="Genomic_DNA"/>
</dbReference>
<proteinExistence type="predicted"/>
<dbReference type="InterPro" id="IPR004879">
    <property type="entry name" value="Ssp411-like_TRX"/>
</dbReference>
<organism evidence="2 3">
    <name type="scientific">Sneathiella marina</name>
    <dbReference type="NCBI Taxonomy" id="2950108"/>
    <lineage>
        <taxon>Bacteria</taxon>
        <taxon>Pseudomonadati</taxon>
        <taxon>Pseudomonadota</taxon>
        <taxon>Alphaproteobacteria</taxon>
        <taxon>Sneathiellales</taxon>
        <taxon>Sneathiellaceae</taxon>
        <taxon>Sneathiella</taxon>
    </lineage>
</organism>
<dbReference type="InterPro" id="IPR012341">
    <property type="entry name" value="6hp_glycosidase-like_sf"/>
</dbReference>
<dbReference type="PANTHER" id="PTHR42899:SF1">
    <property type="entry name" value="SPERMATOGENESIS-ASSOCIATED PROTEIN 20"/>
    <property type="match status" value="1"/>
</dbReference>
<reference evidence="2" key="1">
    <citation type="submission" date="2022-06" db="EMBL/GenBank/DDBJ databases">
        <title>Sneathiella actinostolidae sp. nov., isolated from a sea anemonein the Western Pacific Ocean.</title>
        <authorList>
            <person name="Wei M.J."/>
        </authorList>
    </citation>
    <scope>NUCLEOTIDE SEQUENCE</scope>
    <source>
        <strain evidence="2">PHK-P5</strain>
    </source>
</reference>
<dbReference type="InterPro" id="IPR008928">
    <property type="entry name" value="6-hairpin_glycosidase_sf"/>
</dbReference>
<keyword evidence="3" id="KW-1185">Reference proteome</keyword>
<evidence type="ECO:0000259" key="1">
    <source>
        <dbReference type="Pfam" id="PF03190"/>
    </source>
</evidence>
<dbReference type="CDD" id="cd02955">
    <property type="entry name" value="SSP411"/>
    <property type="match status" value="1"/>
</dbReference>
<dbReference type="Gene3D" id="1.50.10.10">
    <property type="match status" value="1"/>
</dbReference>